<accession>A0A7J0E6V6</accession>
<protein>
    <submittedName>
        <fullName evidence="9">Glycerol-3-phosphate acyltransferase 5</fullName>
    </submittedName>
</protein>
<dbReference type="GO" id="GO:0016791">
    <property type="term" value="F:phosphatase activity"/>
    <property type="evidence" value="ECO:0007669"/>
    <property type="project" value="TreeGrafter"/>
</dbReference>
<evidence type="ECO:0000313" key="10">
    <source>
        <dbReference type="Proteomes" id="UP000585474"/>
    </source>
</evidence>
<evidence type="ECO:0000256" key="2">
    <source>
        <dbReference type="ARBA" id="ARBA00007937"/>
    </source>
</evidence>
<comment type="caution">
    <text evidence="9">The sequence shown here is derived from an EMBL/GenBank/DDBJ whole genome shotgun (WGS) entry which is preliminary data.</text>
</comment>
<evidence type="ECO:0000256" key="3">
    <source>
        <dbReference type="ARBA" id="ARBA00022679"/>
    </source>
</evidence>
<evidence type="ECO:0000313" key="9">
    <source>
        <dbReference type="EMBL" id="GFY82168.1"/>
    </source>
</evidence>
<keyword evidence="10" id="KW-1185">Reference proteome</keyword>
<comment type="similarity">
    <text evidence="2">Belongs to the GPAT/DAPAT family.</text>
</comment>
<dbReference type="Proteomes" id="UP000585474">
    <property type="component" value="Unassembled WGS sequence"/>
</dbReference>
<dbReference type="OrthoDB" id="1854593at2759"/>
<evidence type="ECO:0000259" key="8">
    <source>
        <dbReference type="Pfam" id="PF23270"/>
    </source>
</evidence>
<dbReference type="EMBL" id="BJWL01000002">
    <property type="protein sequence ID" value="GFY82168.1"/>
    <property type="molecule type" value="Genomic_DNA"/>
</dbReference>
<comment type="subcellular location">
    <subcellularLocation>
        <location evidence="1">Membrane</location>
    </subcellularLocation>
</comment>
<dbReference type="AlphaFoldDB" id="A0A7J0E6V6"/>
<gene>
    <name evidence="9" type="ORF">Acr_02g0004080</name>
</gene>
<evidence type="ECO:0000256" key="5">
    <source>
        <dbReference type="ARBA" id="ARBA00022989"/>
    </source>
</evidence>
<reference evidence="9 10" key="1">
    <citation type="submission" date="2019-07" db="EMBL/GenBank/DDBJ databases">
        <title>De Novo Assembly of kiwifruit Actinidia rufa.</title>
        <authorList>
            <person name="Sugita-Konishi S."/>
            <person name="Sato K."/>
            <person name="Mori E."/>
            <person name="Abe Y."/>
            <person name="Kisaki G."/>
            <person name="Hamano K."/>
            <person name="Suezawa K."/>
            <person name="Otani M."/>
            <person name="Fukuda T."/>
            <person name="Manabe T."/>
            <person name="Gomi K."/>
            <person name="Tabuchi M."/>
            <person name="Akimitsu K."/>
            <person name="Kataoka I."/>
        </authorList>
    </citation>
    <scope>NUCLEOTIDE SEQUENCE [LARGE SCALE GENOMIC DNA]</scope>
    <source>
        <strain evidence="10">cv. Fuchu</strain>
    </source>
</reference>
<sequence length="282" mass="31584">MVERFVKEHLRADGGVGCELVVNRFGVATGLVKDGVGLVSDRVAGLWVDVQPSMGLGRAGCSCLFLSMCKEQSHPPFINHQNYKHQPLRLLPVISHDSRLVKWPLYRAWNPAITFLASHFLWHPLRLHSPNPNEPSCPLDRPPPKNPSWTTCREPFLLRFSALFAELTDRIVPMAMNYRVGFFHSTTARGWKGLDSIFFLMNPRTVYEGTFLKQLPYEATCLSGNSPHDVANYLQRILGSTLGFECTNLTRKDKYKILAGNDGMVSLMACLAGGFGGDNFFP</sequence>
<name>A0A7J0E6V6_9ERIC</name>
<dbReference type="GO" id="GO:0010143">
    <property type="term" value="P:cutin biosynthetic process"/>
    <property type="evidence" value="ECO:0007669"/>
    <property type="project" value="TreeGrafter"/>
</dbReference>
<keyword evidence="3 9" id="KW-0808">Transferase</keyword>
<dbReference type="GO" id="GO:0016020">
    <property type="term" value="C:membrane"/>
    <property type="evidence" value="ECO:0007669"/>
    <property type="project" value="UniProtKB-SubCell"/>
</dbReference>
<evidence type="ECO:0000256" key="4">
    <source>
        <dbReference type="ARBA" id="ARBA00022692"/>
    </source>
</evidence>
<dbReference type="PANTHER" id="PTHR15486">
    <property type="entry name" value="ANCIENT UBIQUITOUS PROTEIN"/>
    <property type="match status" value="1"/>
</dbReference>
<feature type="domain" description="Glycerol-3-phosphate acyltransferase RAM2/GPAT1-8 HAD-like" evidence="8">
    <location>
        <begin position="1"/>
        <end position="73"/>
    </location>
</feature>
<dbReference type="GO" id="GO:0090447">
    <property type="term" value="F:glycerol-3-phosphate 2-O-acyltransferase activity"/>
    <property type="evidence" value="ECO:0007669"/>
    <property type="project" value="TreeGrafter"/>
</dbReference>
<evidence type="ECO:0000256" key="1">
    <source>
        <dbReference type="ARBA" id="ARBA00004370"/>
    </source>
</evidence>
<organism evidence="9 10">
    <name type="scientific">Actinidia rufa</name>
    <dbReference type="NCBI Taxonomy" id="165716"/>
    <lineage>
        <taxon>Eukaryota</taxon>
        <taxon>Viridiplantae</taxon>
        <taxon>Streptophyta</taxon>
        <taxon>Embryophyta</taxon>
        <taxon>Tracheophyta</taxon>
        <taxon>Spermatophyta</taxon>
        <taxon>Magnoliopsida</taxon>
        <taxon>eudicotyledons</taxon>
        <taxon>Gunneridae</taxon>
        <taxon>Pentapetalae</taxon>
        <taxon>asterids</taxon>
        <taxon>Ericales</taxon>
        <taxon>Actinidiaceae</taxon>
        <taxon>Actinidia</taxon>
    </lineage>
</organism>
<dbReference type="InterPro" id="IPR056462">
    <property type="entry name" value="HAD_RAM2/GPAT1-8"/>
</dbReference>
<keyword evidence="4" id="KW-0812">Transmembrane</keyword>
<dbReference type="Pfam" id="PF23270">
    <property type="entry name" value="HAD_RAM2_N"/>
    <property type="match status" value="1"/>
</dbReference>
<proteinExistence type="inferred from homology"/>
<dbReference type="PANTHER" id="PTHR15486:SF54">
    <property type="entry name" value="GLYCEROL-3-PHOSPHATE ACYLTRANSFERASE 7"/>
    <property type="match status" value="1"/>
</dbReference>
<keyword evidence="5" id="KW-1133">Transmembrane helix</keyword>
<keyword evidence="7 9" id="KW-0012">Acyltransferase</keyword>
<keyword evidence="6" id="KW-0472">Membrane</keyword>
<dbReference type="SUPFAM" id="SSF69593">
    <property type="entry name" value="Glycerol-3-phosphate (1)-acyltransferase"/>
    <property type="match status" value="1"/>
</dbReference>
<evidence type="ECO:0000256" key="7">
    <source>
        <dbReference type="ARBA" id="ARBA00023315"/>
    </source>
</evidence>
<evidence type="ECO:0000256" key="6">
    <source>
        <dbReference type="ARBA" id="ARBA00023136"/>
    </source>
</evidence>